<name>A0ABN8T0G5_9CNID</name>
<evidence type="ECO:0000313" key="3">
    <source>
        <dbReference type="Proteomes" id="UP001159427"/>
    </source>
</evidence>
<dbReference type="Gene3D" id="2.60.120.260">
    <property type="entry name" value="Galactose-binding domain-like"/>
    <property type="match status" value="1"/>
</dbReference>
<keyword evidence="3" id="KW-1185">Reference proteome</keyword>
<dbReference type="SUPFAM" id="SSF49785">
    <property type="entry name" value="Galactose-binding domain-like"/>
    <property type="match status" value="1"/>
</dbReference>
<dbReference type="EMBL" id="CALNXI010004986">
    <property type="protein sequence ID" value="CAH3196767.1"/>
    <property type="molecule type" value="Genomic_DNA"/>
</dbReference>
<proteinExistence type="predicted"/>
<protein>
    <recommendedName>
        <fullName evidence="1">F5/8 type C domain-containing protein</fullName>
    </recommendedName>
</protein>
<dbReference type="PROSITE" id="PS50022">
    <property type="entry name" value="FA58C_3"/>
    <property type="match status" value="1"/>
</dbReference>
<reference evidence="2 3" key="1">
    <citation type="submission" date="2022-05" db="EMBL/GenBank/DDBJ databases">
        <authorList>
            <consortium name="Genoscope - CEA"/>
            <person name="William W."/>
        </authorList>
    </citation>
    <scope>NUCLEOTIDE SEQUENCE [LARGE SCALE GENOMIC DNA]</scope>
</reference>
<feature type="non-terminal residue" evidence="2">
    <location>
        <position position="1"/>
    </location>
</feature>
<dbReference type="InterPro" id="IPR000421">
    <property type="entry name" value="FA58C"/>
</dbReference>
<accession>A0ABN8T0G5</accession>
<dbReference type="PANTHER" id="PTHR24543">
    <property type="entry name" value="MULTICOPPER OXIDASE-RELATED"/>
    <property type="match status" value="1"/>
</dbReference>
<organism evidence="2 3">
    <name type="scientific">Porites evermanni</name>
    <dbReference type="NCBI Taxonomy" id="104178"/>
    <lineage>
        <taxon>Eukaryota</taxon>
        <taxon>Metazoa</taxon>
        <taxon>Cnidaria</taxon>
        <taxon>Anthozoa</taxon>
        <taxon>Hexacorallia</taxon>
        <taxon>Scleractinia</taxon>
        <taxon>Fungiina</taxon>
        <taxon>Poritidae</taxon>
        <taxon>Porites</taxon>
    </lineage>
</organism>
<comment type="caution">
    <text evidence="2">The sequence shown here is derived from an EMBL/GenBank/DDBJ whole genome shotgun (WGS) entry which is preliminary data.</text>
</comment>
<gene>
    <name evidence="2" type="ORF">PEVE_00033456</name>
</gene>
<dbReference type="SMART" id="SM00231">
    <property type="entry name" value="FA58C"/>
    <property type="match status" value="1"/>
</dbReference>
<sequence length="132" mass="14414">HGASEGRLNNYKGKGLTDGVGAWCAKKTGNVTRYLEIDLGSPRQLSMIGTQGRNTTNNQFVSSYSVRYSSSGRIFSTLQGKKFPGNSDKNTVVWNALRGPGGGPLVAQYIRIYPLEFYANICMRVELKECAG</sequence>
<dbReference type="InterPro" id="IPR008979">
    <property type="entry name" value="Galactose-bd-like_sf"/>
</dbReference>
<evidence type="ECO:0000259" key="1">
    <source>
        <dbReference type="PROSITE" id="PS50022"/>
    </source>
</evidence>
<evidence type="ECO:0000313" key="2">
    <source>
        <dbReference type="EMBL" id="CAH3196767.1"/>
    </source>
</evidence>
<dbReference type="PROSITE" id="PS01285">
    <property type="entry name" value="FA58C_1"/>
    <property type="match status" value="1"/>
</dbReference>
<dbReference type="Proteomes" id="UP001159427">
    <property type="component" value="Unassembled WGS sequence"/>
</dbReference>
<feature type="domain" description="F5/8 type C" evidence="1">
    <location>
        <begin position="1"/>
        <end position="130"/>
    </location>
</feature>
<dbReference type="Pfam" id="PF00754">
    <property type="entry name" value="F5_F8_type_C"/>
    <property type="match status" value="1"/>
</dbReference>